<dbReference type="InterPro" id="IPR001683">
    <property type="entry name" value="PX_dom"/>
</dbReference>
<evidence type="ECO:0000259" key="2">
    <source>
        <dbReference type="Pfam" id="PF00787"/>
    </source>
</evidence>
<dbReference type="Proteomes" id="UP001209570">
    <property type="component" value="Unassembled WGS sequence"/>
</dbReference>
<dbReference type="CDD" id="cd06093">
    <property type="entry name" value="PX_domain"/>
    <property type="match status" value="1"/>
</dbReference>
<dbReference type="InterPro" id="IPR036871">
    <property type="entry name" value="PX_dom_sf"/>
</dbReference>
<dbReference type="GO" id="GO:0035091">
    <property type="term" value="F:phosphatidylinositol binding"/>
    <property type="evidence" value="ECO:0007669"/>
    <property type="project" value="InterPro"/>
</dbReference>
<name>A0AAD5M9A4_PYTIN</name>
<comment type="caution">
    <text evidence="3">The sequence shown here is derived from an EMBL/GenBank/DDBJ whole genome shotgun (WGS) entry which is preliminary data.</text>
</comment>
<keyword evidence="1" id="KW-0732">Signal</keyword>
<dbReference type="Gene3D" id="3.30.1520.10">
    <property type="entry name" value="Phox-like domain"/>
    <property type="match status" value="1"/>
</dbReference>
<dbReference type="Pfam" id="PF00787">
    <property type="entry name" value="PX"/>
    <property type="match status" value="1"/>
</dbReference>
<evidence type="ECO:0000256" key="1">
    <source>
        <dbReference type="SAM" id="SignalP"/>
    </source>
</evidence>
<feature type="domain" description="PX" evidence="2">
    <location>
        <begin position="51"/>
        <end position="113"/>
    </location>
</feature>
<sequence length="171" mass="18915">MGGFGFGMLAAVQMLGFYQAQHVSSRRATSTSTSTTTTSKPFLAYVLQVTTTQGSTFLVYRRYSQIAALASKLHFHPSVGLPPKYALQVFPLTEEQLRQRFDGLQAFIAEVFATLAQQHEDGLQHDVDSTAGLDMQIFYDFVAHQRNRPPPPVKTLPEWAKPPNVGAILAK</sequence>
<proteinExistence type="predicted"/>
<keyword evidence="4" id="KW-1185">Reference proteome</keyword>
<accession>A0AAD5M9A4</accession>
<feature type="signal peptide" evidence="1">
    <location>
        <begin position="1"/>
        <end position="20"/>
    </location>
</feature>
<evidence type="ECO:0000313" key="3">
    <source>
        <dbReference type="EMBL" id="KAJ0406718.1"/>
    </source>
</evidence>
<dbReference type="EMBL" id="JAKCXM010000029">
    <property type="protein sequence ID" value="KAJ0406718.1"/>
    <property type="molecule type" value="Genomic_DNA"/>
</dbReference>
<reference evidence="3" key="1">
    <citation type="submission" date="2021-12" db="EMBL/GenBank/DDBJ databases">
        <title>Prjna785345.</title>
        <authorList>
            <person name="Rujirawat T."/>
            <person name="Krajaejun T."/>
        </authorList>
    </citation>
    <scope>NUCLEOTIDE SEQUENCE</scope>
    <source>
        <strain evidence="3">Pi057C3</strain>
    </source>
</reference>
<feature type="chain" id="PRO_5041956058" description="PX domain-containing protein" evidence="1">
    <location>
        <begin position="21"/>
        <end position="171"/>
    </location>
</feature>
<gene>
    <name evidence="3" type="ORF">P43SY_004543</name>
</gene>
<evidence type="ECO:0000313" key="4">
    <source>
        <dbReference type="Proteomes" id="UP001209570"/>
    </source>
</evidence>
<protein>
    <recommendedName>
        <fullName evidence="2">PX domain-containing protein</fullName>
    </recommendedName>
</protein>
<dbReference type="AlphaFoldDB" id="A0AAD5M9A4"/>
<dbReference type="SUPFAM" id="SSF64268">
    <property type="entry name" value="PX domain"/>
    <property type="match status" value="1"/>
</dbReference>
<organism evidence="3 4">
    <name type="scientific">Pythium insidiosum</name>
    <name type="common">Pythiosis disease agent</name>
    <dbReference type="NCBI Taxonomy" id="114742"/>
    <lineage>
        <taxon>Eukaryota</taxon>
        <taxon>Sar</taxon>
        <taxon>Stramenopiles</taxon>
        <taxon>Oomycota</taxon>
        <taxon>Peronosporomycetes</taxon>
        <taxon>Pythiales</taxon>
        <taxon>Pythiaceae</taxon>
        <taxon>Pythium</taxon>
    </lineage>
</organism>